<accession>A0AAV1GE61</accession>
<keyword evidence="2" id="KW-1185">Reference proteome</keyword>
<sequence length="206" mass="23514">MRFSYRQTEAFNLHHFWFSELVTVHFKIFFSFVDSMLEFKTLIWVSILLEKDQGPLLDDCLHETNCLPLPNFQVSTSGVMRASANIKPQQVPSDALQLCAGESKEARAGCGEMKAAKKKQQTKNSLQKQKKTHSFRQLFSSVEGKGQTDQHLPLKTGNLSSLYANFTENILIRHNDLIHVAMTTTGKLRRHTHTWRQTGEDVGCEM</sequence>
<dbReference type="Proteomes" id="UP001178508">
    <property type="component" value="Chromosome 14"/>
</dbReference>
<dbReference type="AlphaFoldDB" id="A0AAV1GE61"/>
<reference evidence="1" key="1">
    <citation type="submission" date="2023-08" db="EMBL/GenBank/DDBJ databases">
        <authorList>
            <person name="Alioto T."/>
            <person name="Alioto T."/>
            <person name="Gomez Garrido J."/>
        </authorList>
    </citation>
    <scope>NUCLEOTIDE SEQUENCE</scope>
</reference>
<organism evidence="1 2">
    <name type="scientific">Xyrichtys novacula</name>
    <name type="common">Pearly razorfish</name>
    <name type="synonym">Hemipteronotus novacula</name>
    <dbReference type="NCBI Taxonomy" id="13765"/>
    <lineage>
        <taxon>Eukaryota</taxon>
        <taxon>Metazoa</taxon>
        <taxon>Chordata</taxon>
        <taxon>Craniata</taxon>
        <taxon>Vertebrata</taxon>
        <taxon>Euteleostomi</taxon>
        <taxon>Actinopterygii</taxon>
        <taxon>Neopterygii</taxon>
        <taxon>Teleostei</taxon>
        <taxon>Neoteleostei</taxon>
        <taxon>Acanthomorphata</taxon>
        <taxon>Eupercaria</taxon>
        <taxon>Labriformes</taxon>
        <taxon>Labridae</taxon>
        <taxon>Xyrichtys</taxon>
    </lineage>
</organism>
<evidence type="ECO:0000313" key="1">
    <source>
        <dbReference type="EMBL" id="CAJ1071787.1"/>
    </source>
</evidence>
<name>A0AAV1GE61_XYRNO</name>
<dbReference type="EMBL" id="OY660877">
    <property type="protein sequence ID" value="CAJ1071787.1"/>
    <property type="molecule type" value="Genomic_DNA"/>
</dbReference>
<proteinExistence type="predicted"/>
<evidence type="ECO:0000313" key="2">
    <source>
        <dbReference type="Proteomes" id="UP001178508"/>
    </source>
</evidence>
<gene>
    <name evidence="1" type="ORF">XNOV1_A034537</name>
</gene>
<protein>
    <submittedName>
        <fullName evidence="1">Uncharacterized protein</fullName>
    </submittedName>
</protein>